<dbReference type="AlphaFoldDB" id="A0A2I0GBL4"/>
<proteinExistence type="predicted"/>
<name>A0A2I0GBL4_PUNGR</name>
<organism evidence="1 2">
    <name type="scientific">Punica granatum</name>
    <name type="common">Pomegranate</name>
    <dbReference type="NCBI Taxonomy" id="22663"/>
    <lineage>
        <taxon>Eukaryota</taxon>
        <taxon>Viridiplantae</taxon>
        <taxon>Streptophyta</taxon>
        <taxon>Embryophyta</taxon>
        <taxon>Tracheophyta</taxon>
        <taxon>Spermatophyta</taxon>
        <taxon>Magnoliopsida</taxon>
        <taxon>eudicotyledons</taxon>
        <taxon>Gunneridae</taxon>
        <taxon>Pentapetalae</taxon>
        <taxon>rosids</taxon>
        <taxon>malvids</taxon>
        <taxon>Myrtales</taxon>
        <taxon>Lythraceae</taxon>
        <taxon>Punica</taxon>
    </lineage>
</organism>
<dbReference type="Proteomes" id="UP000233551">
    <property type="component" value="Unassembled WGS sequence"/>
</dbReference>
<dbReference type="EMBL" id="PGOL01045280">
    <property type="protein sequence ID" value="PKH47846.1"/>
    <property type="molecule type" value="Genomic_DNA"/>
</dbReference>
<gene>
    <name evidence="1" type="ORF">CRG98_050422</name>
</gene>
<evidence type="ECO:0000313" key="1">
    <source>
        <dbReference type="EMBL" id="PKH47846.1"/>
    </source>
</evidence>
<accession>A0A2I0GBL4</accession>
<keyword evidence="2" id="KW-1185">Reference proteome</keyword>
<sequence>MVKDQYIPRGSNKQKRWDPTLGPFAVIVVDGFQNFGLLVLRRLGLVTFDQLTLDLVIVDAVTVVDACDNGPLALTVFESYVNLVVEVGDGAIKIVPLGEVFPVQEPSVEFGFLLLRVSCDRCLEQMNHICSIFSVLEGKILKMKSTSWIKLDFSKHCSIHTIIMRQRKKCMCTYWRILIEQSGC</sequence>
<reference evidence="1 2" key="1">
    <citation type="submission" date="2017-11" db="EMBL/GenBank/DDBJ databases">
        <title>De-novo sequencing of pomegranate (Punica granatum L.) genome.</title>
        <authorList>
            <person name="Akparov Z."/>
            <person name="Amiraslanov A."/>
            <person name="Hajiyeva S."/>
            <person name="Abbasov M."/>
            <person name="Kaur K."/>
            <person name="Hamwieh A."/>
            <person name="Solovyev V."/>
            <person name="Salamov A."/>
            <person name="Braich B."/>
            <person name="Kosarev P."/>
            <person name="Mahmoud A."/>
            <person name="Hajiyev E."/>
            <person name="Babayeva S."/>
            <person name="Izzatullayeva V."/>
            <person name="Mammadov A."/>
            <person name="Mammadov A."/>
            <person name="Sharifova S."/>
            <person name="Ojaghi J."/>
            <person name="Eynullazada K."/>
            <person name="Bayramov B."/>
            <person name="Abdulazimova A."/>
            <person name="Shahmuradov I."/>
        </authorList>
    </citation>
    <scope>NUCLEOTIDE SEQUENCE [LARGE SCALE GENOMIC DNA]</scope>
    <source>
        <strain evidence="2">cv. AG2017</strain>
        <tissue evidence="1">Leaf</tissue>
    </source>
</reference>
<evidence type="ECO:0000313" key="2">
    <source>
        <dbReference type="Proteomes" id="UP000233551"/>
    </source>
</evidence>
<comment type="caution">
    <text evidence="1">The sequence shown here is derived from an EMBL/GenBank/DDBJ whole genome shotgun (WGS) entry which is preliminary data.</text>
</comment>
<protein>
    <submittedName>
        <fullName evidence="1">Uncharacterized protein</fullName>
    </submittedName>
</protein>